<dbReference type="InterPro" id="IPR039420">
    <property type="entry name" value="WalR-like"/>
</dbReference>
<keyword evidence="5" id="KW-0805">Transcription regulation</keyword>
<keyword evidence="6" id="KW-0843">Virulence</keyword>
<keyword evidence="4" id="KW-0902">Two-component regulatory system</keyword>
<dbReference type="Gene3D" id="6.10.250.690">
    <property type="match status" value="1"/>
</dbReference>
<evidence type="ECO:0000256" key="2">
    <source>
        <dbReference type="ARBA" id="ARBA00022490"/>
    </source>
</evidence>
<proteinExistence type="predicted"/>
<dbReference type="Gene3D" id="1.10.10.10">
    <property type="entry name" value="Winged helix-like DNA-binding domain superfamily/Winged helix DNA-binding domain"/>
    <property type="match status" value="1"/>
</dbReference>
<comment type="caution">
    <text evidence="16">The sequence shown here is derived from an EMBL/GenBank/DDBJ whole genome shotgun (WGS) entry which is preliminary data.</text>
</comment>
<dbReference type="SMART" id="SM00862">
    <property type="entry name" value="Trans_reg_C"/>
    <property type="match status" value="1"/>
</dbReference>
<dbReference type="Gene3D" id="3.40.50.2300">
    <property type="match status" value="1"/>
</dbReference>
<dbReference type="RefSeq" id="WP_191138150.1">
    <property type="nucleotide sequence ID" value="NZ_JACXAG020000001.1"/>
</dbReference>
<feature type="domain" description="OmpR/PhoB-type" evidence="15">
    <location>
        <begin position="124"/>
        <end position="221"/>
    </location>
</feature>
<dbReference type="PANTHER" id="PTHR48111">
    <property type="entry name" value="REGULATOR OF RPOS"/>
    <property type="match status" value="1"/>
</dbReference>
<keyword evidence="3 12" id="KW-0597">Phosphoprotein</keyword>
<dbReference type="Pfam" id="PF00072">
    <property type="entry name" value="Response_reg"/>
    <property type="match status" value="1"/>
</dbReference>
<evidence type="ECO:0000256" key="4">
    <source>
        <dbReference type="ARBA" id="ARBA00023012"/>
    </source>
</evidence>
<dbReference type="GO" id="GO:0006355">
    <property type="term" value="P:regulation of DNA-templated transcription"/>
    <property type="evidence" value="ECO:0007669"/>
    <property type="project" value="InterPro"/>
</dbReference>
<comment type="function">
    <text evidence="10">Member of the two-component regulatory system HssS/HssR involved in intracellular heme homeostasis and tempering of staphylococcal virulence. Phosphorylated HssR binds to a direct repeat sequence within hrtAB promoter and activates the expression of hrtAB, an efflux pump, in response to extracellular heme, hemin, hemoglobin or blood.</text>
</comment>
<dbReference type="GO" id="GO:0000156">
    <property type="term" value="F:phosphorelay response regulator activity"/>
    <property type="evidence" value="ECO:0007669"/>
    <property type="project" value="TreeGrafter"/>
</dbReference>
<dbReference type="SMART" id="SM00448">
    <property type="entry name" value="REC"/>
    <property type="match status" value="1"/>
</dbReference>
<dbReference type="EMBL" id="JACXAH010000004">
    <property type="protein sequence ID" value="MBD1371500.1"/>
    <property type="molecule type" value="Genomic_DNA"/>
</dbReference>
<gene>
    <name evidence="16" type="ORF">IC620_03910</name>
</gene>
<dbReference type="InterPro" id="IPR011006">
    <property type="entry name" value="CheY-like_superfamily"/>
</dbReference>
<evidence type="ECO:0000313" key="17">
    <source>
        <dbReference type="Proteomes" id="UP000661691"/>
    </source>
</evidence>
<keyword evidence="17" id="KW-1185">Reference proteome</keyword>
<evidence type="ECO:0000256" key="1">
    <source>
        <dbReference type="ARBA" id="ARBA00004496"/>
    </source>
</evidence>
<dbReference type="CDD" id="cd00383">
    <property type="entry name" value="trans_reg_C"/>
    <property type="match status" value="1"/>
</dbReference>
<accession>A0A926N9P0</accession>
<evidence type="ECO:0000259" key="14">
    <source>
        <dbReference type="PROSITE" id="PS50110"/>
    </source>
</evidence>
<protein>
    <recommendedName>
        <fullName evidence="11">Heme response regulator HssR</fullName>
    </recommendedName>
</protein>
<evidence type="ECO:0000256" key="10">
    <source>
        <dbReference type="ARBA" id="ARBA00037471"/>
    </source>
</evidence>
<evidence type="ECO:0000256" key="12">
    <source>
        <dbReference type="PROSITE-ProRule" id="PRU00169"/>
    </source>
</evidence>
<evidence type="ECO:0000256" key="11">
    <source>
        <dbReference type="ARBA" id="ARBA00039976"/>
    </source>
</evidence>
<evidence type="ECO:0000256" key="9">
    <source>
        <dbReference type="ARBA" id="ARBA00023163"/>
    </source>
</evidence>
<dbReference type="GO" id="GO:0032993">
    <property type="term" value="C:protein-DNA complex"/>
    <property type="evidence" value="ECO:0007669"/>
    <property type="project" value="TreeGrafter"/>
</dbReference>
<dbReference type="PANTHER" id="PTHR48111:SF49">
    <property type="entry name" value="HEME RESPONSE REGULATOR HSSR"/>
    <property type="match status" value="1"/>
</dbReference>
<keyword evidence="2" id="KW-0963">Cytoplasm</keyword>
<keyword evidence="9" id="KW-0804">Transcription</keyword>
<feature type="DNA-binding region" description="OmpR/PhoB-type" evidence="13">
    <location>
        <begin position="124"/>
        <end position="221"/>
    </location>
</feature>
<evidence type="ECO:0000256" key="7">
    <source>
        <dbReference type="ARBA" id="ARBA00023125"/>
    </source>
</evidence>
<dbReference type="GO" id="GO:0000976">
    <property type="term" value="F:transcription cis-regulatory region binding"/>
    <property type="evidence" value="ECO:0007669"/>
    <property type="project" value="TreeGrafter"/>
</dbReference>
<comment type="subcellular location">
    <subcellularLocation>
        <location evidence="1">Cytoplasm</location>
    </subcellularLocation>
</comment>
<evidence type="ECO:0000313" key="16">
    <source>
        <dbReference type="EMBL" id="MBD1371500.1"/>
    </source>
</evidence>
<dbReference type="GO" id="GO:0005829">
    <property type="term" value="C:cytosol"/>
    <property type="evidence" value="ECO:0007669"/>
    <property type="project" value="TreeGrafter"/>
</dbReference>
<dbReference type="FunFam" id="3.40.50.2300:FF:000001">
    <property type="entry name" value="DNA-binding response regulator PhoB"/>
    <property type="match status" value="1"/>
</dbReference>
<dbReference type="Proteomes" id="UP000661691">
    <property type="component" value="Unassembled WGS sequence"/>
</dbReference>
<dbReference type="InterPro" id="IPR001789">
    <property type="entry name" value="Sig_transdc_resp-reg_receiver"/>
</dbReference>
<dbReference type="SUPFAM" id="SSF52172">
    <property type="entry name" value="CheY-like"/>
    <property type="match status" value="1"/>
</dbReference>
<dbReference type="InterPro" id="IPR001867">
    <property type="entry name" value="OmpR/PhoB-type_DNA-bd"/>
</dbReference>
<evidence type="ECO:0000256" key="13">
    <source>
        <dbReference type="PROSITE-ProRule" id="PRU01091"/>
    </source>
</evidence>
<feature type="modified residue" description="4-aspartylphosphate" evidence="12">
    <location>
        <position position="52"/>
    </location>
</feature>
<organism evidence="16 17">
    <name type="scientific">Polycladospora coralii</name>
    <dbReference type="NCBI Taxonomy" id="2771432"/>
    <lineage>
        <taxon>Bacteria</taxon>
        <taxon>Bacillati</taxon>
        <taxon>Bacillota</taxon>
        <taxon>Bacilli</taxon>
        <taxon>Bacillales</taxon>
        <taxon>Thermoactinomycetaceae</taxon>
        <taxon>Polycladospora</taxon>
    </lineage>
</organism>
<keyword evidence="8" id="KW-0010">Activator</keyword>
<dbReference type="Pfam" id="PF00486">
    <property type="entry name" value="Trans_reg_C"/>
    <property type="match status" value="1"/>
</dbReference>
<evidence type="ECO:0000256" key="5">
    <source>
        <dbReference type="ARBA" id="ARBA00023015"/>
    </source>
</evidence>
<feature type="domain" description="Response regulatory" evidence="14">
    <location>
        <begin position="3"/>
        <end position="116"/>
    </location>
</feature>
<evidence type="ECO:0000256" key="6">
    <source>
        <dbReference type="ARBA" id="ARBA00023026"/>
    </source>
</evidence>
<evidence type="ECO:0000259" key="15">
    <source>
        <dbReference type="PROSITE" id="PS51755"/>
    </source>
</evidence>
<reference evidence="16" key="1">
    <citation type="submission" date="2020-09" db="EMBL/GenBank/DDBJ databases">
        <title>A novel bacterium of genus Hazenella, isolated from South China Sea.</title>
        <authorList>
            <person name="Huang H."/>
            <person name="Mo K."/>
            <person name="Hu Y."/>
        </authorList>
    </citation>
    <scope>NUCLEOTIDE SEQUENCE</scope>
    <source>
        <strain evidence="16">IB182357</strain>
    </source>
</reference>
<sequence length="224" mass="25801">MVRILVVDDDEHILKLITLYMENAGYEVLQARNGSQALALMESSSIDLAIIDIMLPEINGIDLCHEIRKFYEIPVVMVSAKSEACDKVKAFQSGTDDYVVKPFEPIELVMRIKALLRRYQIYASSQLIIGKLTMDTSTKEIRVNNESITMPLKEFDLLFKLASTPNQIYTRRQLIESIWGMDYNGDERTVDVHIKRIREKIKVMTHIKIRTVRGLGYRLEVMST</sequence>
<evidence type="ECO:0000256" key="8">
    <source>
        <dbReference type="ARBA" id="ARBA00023159"/>
    </source>
</evidence>
<dbReference type="FunFam" id="1.10.10.10:FF:000018">
    <property type="entry name" value="DNA-binding response regulator ResD"/>
    <property type="match status" value="1"/>
</dbReference>
<name>A0A926N9P0_9BACL</name>
<evidence type="ECO:0000256" key="3">
    <source>
        <dbReference type="ARBA" id="ARBA00022553"/>
    </source>
</evidence>
<dbReference type="PROSITE" id="PS51755">
    <property type="entry name" value="OMPR_PHOB"/>
    <property type="match status" value="1"/>
</dbReference>
<dbReference type="InterPro" id="IPR036388">
    <property type="entry name" value="WH-like_DNA-bd_sf"/>
</dbReference>
<dbReference type="AlphaFoldDB" id="A0A926N9P0"/>
<keyword evidence="7 13" id="KW-0238">DNA-binding</keyword>
<dbReference type="PROSITE" id="PS50110">
    <property type="entry name" value="RESPONSE_REGULATORY"/>
    <property type="match status" value="1"/>
</dbReference>